<evidence type="ECO:0000313" key="1">
    <source>
        <dbReference type="EMBL" id="PWE39835.1"/>
    </source>
</evidence>
<dbReference type="OrthoDB" id="7008133at2"/>
<accession>A0A2U2D1D5</accession>
<dbReference type="AlphaFoldDB" id="A0A2U2D1D5"/>
<evidence type="ECO:0000313" key="2">
    <source>
        <dbReference type="Proteomes" id="UP000245056"/>
    </source>
</evidence>
<protein>
    <submittedName>
        <fullName evidence="1">Uncharacterized protein</fullName>
    </submittedName>
</protein>
<comment type="caution">
    <text evidence="1">The sequence shown here is derived from an EMBL/GenBank/DDBJ whole genome shotgun (WGS) entry which is preliminary data.</text>
</comment>
<name>A0A2U2D1D5_9PSED</name>
<dbReference type="Proteomes" id="UP000245056">
    <property type="component" value="Unassembled WGS sequence"/>
</dbReference>
<proteinExistence type="predicted"/>
<dbReference type="RefSeq" id="WP_109504154.1">
    <property type="nucleotide sequence ID" value="NZ_QFAV01000047.1"/>
</dbReference>
<organism evidence="1 2">
    <name type="scientific">Pseudomonas prosekii</name>
    <dbReference type="NCBI Taxonomy" id="1148509"/>
    <lineage>
        <taxon>Bacteria</taxon>
        <taxon>Pseudomonadati</taxon>
        <taxon>Pseudomonadota</taxon>
        <taxon>Gammaproteobacteria</taxon>
        <taxon>Pseudomonadales</taxon>
        <taxon>Pseudomonadaceae</taxon>
        <taxon>Pseudomonas</taxon>
    </lineage>
</organism>
<dbReference type="EMBL" id="QFAW01000051">
    <property type="protein sequence ID" value="PWE39835.1"/>
    <property type="molecule type" value="Genomic_DNA"/>
</dbReference>
<sequence length="180" mass="20852">MRRRGAQYWLWINSQLHGRDHDEVLPDGTQIDVQARLNRAQVTQVFVGLYARDGSPLAEEFHDREGQPALAQALAWGCARAREILRTVTAFRAPHRIQLTLGVVMDDPCTRALRQMEMSADEALRIKRQDACEEYFQAKQAMLALMRSEKVDSEVWESQKRRLRDAIDRRAALRHNWPSD</sequence>
<reference evidence="1 2" key="1">
    <citation type="submission" date="2018-05" db="EMBL/GenBank/DDBJ databases">
        <title>Genome sequences of two Antarctic strains of Pseudomonas prosekii: insights into adaptation to extreme conditions.</title>
        <authorList>
            <person name="Snopkova K."/>
            <person name="Dufkova K."/>
            <person name="Cejkova D."/>
            <person name="Sedlacek I."/>
            <person name="Smajs D."/>
        </authorList>
    </citation>
    <scope>NUCLEOTIDE SEQUENCE [LARGE SCALE GENOMIC DNA]</scope>
    <source>
        <strain evidence="1 2">P2673</strain>
    </source>
</reference>
<gene>
    <name evidence="1" type="ORF">C9I49_25200</name>
</gene>